<evidence type="ECO:0000313" key="1">
    <source>
        <dbReference type="EMBL" id="SOH02947.1"/>
    </source>
</evidence>
<dbReference type="EMBL" id="LT934425">
    <property type="protein sequence ID" value="SOH02947.1"/>
    <property type="molecule type" value="Genomic_DNA"/>
</dbReference>
<evidence type="ECO:0000313" key="2">
    <source>
        <dbReference type="Proteomes" id="UP000221734"/>
    </source>
</evidence>
<dbReference type="AlphaFoldDB" id="A0A2C9CDY8"/>
<accession>A0A2C9CDY8</accession>
<keyword evidence="2" id="KW-1185">Reference proteome</keyword>
<protein>
    <submittedName>
        <fullName evidence="1">Uncharacterized protein</fullName>
    </submittedName>
</protein>
<sequence>MELLPSERFIFETDQLVVPLAVPLLPVELFDHTTLLTPLVLSDALPPSVSLSQNKA</sequence>
<organism evidence="1 2">
    <name type="scientific">Kuenenia stuttgartiensis</name>
    <dbReference type="NCBI Taxonomy" id="174633"/>
    <lineage>
        <taxon>Bacteria</taxon>
        <taxon>Pseudomonadati</taxon>
        <taxon>Planctomycetota</taxon>
        <taxon>Candidatus Brocadiia</taxon>
        <taxon>Candidatus Brocadiales</taxon>
        <taxon>Candidatus Brocadiaceae</taxon>
        <taxon>Candidatus Kuenenia</taxon>
    </lineage>
</organism>
<dbReference type="KEGG" id="kst:KSMBR1_0433"/>
<gene>
    <name evidence="1" type="ORF">KSMBR1_0433</name>
</gene>
<proteinExistence type="predicted"/>
<reference evidence="2" key="1">
    <citation type="submission" date="2017-10" db="EMBL/GenBank/DDBJ databases">
        <authorList>
            <person name="Frank J."/>
        </authorList>
    </citation>
    <scope>NUCLEOTIDE SEQUENCE [LARGE SCALE GENOMIC DNA]</scope>
</reference>
<name>A0A2C9CDY8_KUEST</name>
<dbReference type="Proteomes" id="UP000221734">
    <property type="component" value="Chromosome Kuenenia_stuttgartiensis_MBR1"/>
</dbReference>